<evidence type="ECO:0000256" key="2">
    <source>
        <dbReference type="ARBA" id="ARBA00008711"/>
    </source>
</evidence>
<dbReference type="PANTHER" id="PTHR10815:SF5">
    <property type="entry name" value="METHYLATED-DNA--PROTEIN-CYSTEINE METHYLTRANSFERASE"/>
    <property type="match status" value="1"/>
</dbReference>
<evidence type="ECO:0000313" key="13">
    <source>
        <dbReference type="Proteomes" id="UP000192418"/>
    </source>
</evidence>
<dbReference type="NCBIfam" id="TIGR00589">
    <property type="entry name" value="ogt"/>
    <property type="match status" value="1"/>
</dbReference>
<evidence type="ECO:0000313" key="12">
    <source>
        <dbReference type="EMBL" id="SMC82191.1"/>
    </source>
</evidence>
<dbReference type="InterPro" id="IPR008332">
    <property type="entry name" value="MethylG_MeTrfase_N"/>
</dbReference>
<keyword evidence="13" id="KW-1185">Reference proteome</keyword>
<accession>A0A1W2CAN0</accession>
<feature type="domain" description="Methylguanine DNA methyltransferase ribonuclease-like" evidence="11">
    <location>
        <begin position="3"/>
        <end position="70"/>
    </location>
</feature>
<comment type="function">
    <text evidence="9">Involved in the cellular defense against the biological effects of O6-methylguanine (O6-MeG) and O4-methylthymine (O4-MeT) in DNA. Repairs the methylated nucleobase in DNA by stoichiometrically transferring the methyl group to a cysteine residue in the enzyme. This is a suicide reaction: the enzyme is irreversibly inactivated.</text>
</comment>
<dbReference type="GO" id="GO:0005737">
    <property type="term" value="C:cytoplasm"/>
    <property type="evidence" value="ECO:0007669"/>
    <property type="project" value="UniProtKB-SubCell"/>
</dbReference>
<keyword evidence="4 9" id="KW-0489">Methyltransferase</keyword>
<dbReference type="PROSITE" id="PS00374">
    <property type="entry name" value="MGMT"/>
    <property type="match status" value="1"/>
</dbReference>
<dbReference type="InterPro" id="IPR014048">
    <property type="entry name" value="MethylDNA_cys_MeTrfase_DNA-bd"/>
</dbReference>
<dbReference type="STRING" id="1121400.SAMN02746065_11147"/>
<evidence type="ECO:0000256" key="7">
    <source>
        <dbReference type="ARBA" id="ARBA00023204"/>
    </source>
</evidence>
<dbReference type="CDD" id="cd06445">
    <property type="entry name" value="ATase"/>
    <property type="match status" value="1"/>
</dbReference>
<dbReference type="EC" id="2.1.1.63" evidence="9"/>
<protein>
    <recommendedName>
        <fullName evidence="9">Methylated-DNA--protein-cysteine methyltransferase</fullName>
        <ecNumber evidence="9">2.1.1.63</ecNumber>
    </recommendedName>
    <alternativeName>
        <fullName evidence="9">6-O-methylguanine-DNA methyltransferase</fullName>
        <shortName evidence="9">MGMT</shortName>
    </alternativeName>
    <alternativeName>
        <fullName evidence="9">O-6-methylguanine-DNA-alkyltransferase</fullName>
    </alternativeName>
</protein>
<keyword evidence="3 9" id="KW-0963">Cytoplasm</keyword>
<sequence length="161" mass="17596">MNYDIQNSIIGPILAGADHKGLRHIGFQKGARPMEVPGTWKLDKQFLKPIFDQVHAYLNGELKNFDLILAPAGSPFQKMVWSALLNIPYGKTVSYGDIATAIGSPKSCRAVGGANSKNPIPLIIPCHRVIGADGRLVGYGSGLFIKQKLLSLELEYHHTNF</sequence>
<dbReference type="EMBL" id="FWXY01000011">
    <property type="protein sequence ID" value="SMC82191.1"/>
    <property type="molecule type" value="Genomic_DNA"/>
</dbReference>
<evidence type="ECO:0000259" key="10">
    <source>
        <dbReference type="Pfam" id="PF01035"/>
    </source>
</evidence>
<dbReference type="SUPFAM" id="SSF53155">
    <property type="entry name" value="Methylated DNA-protein cysteine methyltransferase domain"/>
    <property type="match status" value="1"/>
</dbReference>
<dbReference type="InterPro" id="IPR036217">
    <property type="entry name" value="MethylDNA_cys_MeTrfase_DNAb"/>
</dbReference>
<organism evidence="12 13">
    <name type="scientific">Desulfocicer vacuolatum DSM 3385</name>
    <dbReference type="NCBI Taxonomy" id="1121400"/>
    <lineage>
        <taxon>Bacteria</taxon>
        <taxon>Pseudomonadati</taxon>
        <taxon>Thermodesulfobacteriota</taxon>
        <taxon>Desulfobacteria</taxon>
        <taxon>Desulfobacterales</taxon>
        <taxon>Desulfobacteraceae</taxon>
        <taxon>Desulfocicer</taxon>
    </lineage>
</organism>
<dbReference type="Pfam" id="PF02870">
    <property type="entry name" value="Methyltransf_1N"/>
    <property type="match status" value="1"/>
</dbReference>
<dbReference type="InterPro" id="IPR036388">
    <property type="entry name" value="WH-like_DNA-bd_sf"/>
</dbReference>
<reference evidence="12 13" key="1">
    <citation type="submission" date="2017-04" db="EMBL/GenBank/DDBJ databases">
        <authorList>
            <person name="Afonso C.L."/>
            <person name="Miller P.J."/>
            <person name="Scott M.A."/>
            <person name="Spackman E."/>
            <person name="Goraichik I."/>
            <person name="Dimitrov K.M."/>
            <person name="Suarez D.L."/>
            <person name="Swayne D.E."/>
        </authorList>
    </citation>
    <scope>NUCLEOTIDE SEQUENCE [LARGE SCALE GENOMIC DNA]</scope>
    <source>
        <strain evidence="12 13">DSM 3385</strain>
    </source>
</reference>
<evidence type="ECO:0000256" key="4">
    <source>
        <dbReference type="ARBA" id="ARBA00022603"/>
    </source>
</evidence>
<evidence type="ECO:0000256" key="8">
    <source>
        <dbReference type="ARBA" id="ARBA00049348"/>
    </source>
</evidence>
<dbReference type="RefSeq" id="WP_084069476.1">
    <property type="nucleotide sequence ID" value="NZ_FWXY01000011.1"/>
</dbReference>
<evidence type="ECO:0000256" key="9">
    <source>
        <dbReference type="HAMAP-Rule" id="MF_00772"/>
    </source>
</evidence>
<dbReference type="GO" id="GO:0006307">
    <property type="term" value="P:DNA alkylation repair"/>
    <property type="evidence" value="ECO:0007669"/>
    <property type="project" value="UniProtKB-UniRule"/>
</dbReference>
<name>A0A1W2CAN0_9BACT</name>
<keyword evidence="5 9" id="KW-0808">Transferase</keyword>
<dbReference type="FunFam" id="1.10.10.10:FF:000214">
    <property type="entry name" value="Methylated-DNA--protein-cysteine methyltransferase"/>
    <property type="match status" value="1"/>
</dbReference>
<dbReference type="Gene3D" id="3.30.160.70">
    <property type="entry name" value="Methylated DNA-protein cysteine methyltransferase domain"/>
    <property type="match status" value="1"/>
</dbReference>
<gene>
    <name evidence="12" type="ORF">SAMN02746065_11147</name>
</gene>
<dbReference type="Pfam" id="PF01035">
    <property type="entry name" value="DNA_binding_1"/>
    <property type="match status" value="1"/>
</dbReference>
<evidence type="ECO:0000256" key="3">
    <source>
        <dbReference type="ARBA" id="ARBA00022490"/>
    </source>
</evidence>
<dbReference type="SUPFAM" id="SSF46767">
    <property type="entry name" value="Methylated DNA-protein cysteine methyltransferase, C-terminal domain"/>
    <property type="match status" value="1"/>
</dbReference>
<dbReference type="GO" id="GO:0032259">
    <property type="term" value="P:methylation"/>
    <property type="evidence" value="ECO:0007669"/>
    <property type="project" value="UniProtKB-KW"/>
</dbReference>
<dbReference type="OrthoDB" id="9802228at2"/>
<comment type="subcellular location">
    <subcellularLocation>
        <location evidence="9">Cytoplasm</location>
    </subcellularLocation>
</comment>
<dbReference type="Proteomes" id="UP000192418">
    <property type="component" value="Unassembled WGS sequence"/>
</dbReference>
<dbReference type="InterPro" id="IPR001497">
    <property type="entry name" value="MethylDNA_cys_MeTrfase_AS"/>
</dbReference>
<evidence type="ECO:0000259" key="11">
    <source>
        <dbReference type="Pfam" id="PF02870"/>
    </source>
</evidence>
<comment type="miscellaneous">
    <text evidence="9">This enzyme catalyzes only one turnover and therefore is not strictly catalytic. According to one definition, an enzyme is a biocatalyst that acts repeatedly and over many reaction cycles.</text>
</comment>
<keyword evidence="7 9" id="KW-0234">DNA repair</keyword>
<evidence type="ECO:0000256" key="1">
    <source>
        <dbReference type="ARBA" id="ARBA00001286"/>
    </source>
</evidence>
<keyword evidence="6 9" id="KW-0227">DNA damage</keyword>
<dbReference type="GO" id="GO:0003908">
    <property type="term" value="F:methylated-DNA-[protein]-cysteine S-methyltransferase activity"/>
    <property type="evidence" value="ECO:0007669"/>
    <property type="project" value="UniProtKB-UniRule"/>
</dbReference>
<evidence type="ECO:0000256" key="5">
    <source>
        <dbReference type="ARBA" id="ARBA00022679"/>
    </source>
</evidence>
<evidence type="ECO:0000256" key="6">
    <source>
        <dbReference type="ARBA" id="ARBA00022763"/>
    </source>
</evidence>
<dbReference type="InterPro" id="IPR023546">
    <property type="entry name" value="MGMT"/>
</dbReference>
<dbReference type="AlphaFoldDB" id="A0A1W2CAN0"/>
<dbReference type="InterPro" id="IPR036631">
    <property type="entry name" value="MGMT_N_sf"/>
</dbReference>
<comment type="similarity">
    <text evidence="2 9">Belongs to the MGMT family.</text>
</comment>
<comment type="catalytic activity">
    <reaction evidence="8 9">
        <text>a 6-O-methyl-2'-deoxyguanosine in DNA + L-cysteinyl-[protein] = S-methyl-L-cysteinyl-[protein] + a 2'-deoxyguanosine in DNA</text>
        <dbReference type="Rhea" id="RHEA:24000"/>
        <dbReference type="Rhea" id="RHEA-COMP:10131"/>
        <dbReference type="Rhea" id="RHEA-COMP:10132"/>
        <dbReference type="Rhea" id="RHEA-COMP:11367"/>
        <dbReference type="Rhea" id="RHEA-COMP:11368"/>
        <dbReference type="ChEBI" id="CHEBI:29950"/>
        <dbReference type="ChEBI" id="CHEBI:82612"/>
        <dbReference type="ChEBI" id="CHEBI:85445"/>
        <dbReference type="ChEBI" id="CHEBI:85448"/>
        <dbReference type="EC" id="2.1.1.63"/>
    </reaction>
</comment>
<dbReference type="HAMAP" id="MF_00772">
    <property type="entry name" value="OGT"/>
    <property type="match status" value="1"/>
</dbReference>
<feature type="active site" description="Nucleophile; methyl group acceptor" evidence="9">
    <location>
        <position position="126"/>
    </location>
</feature>
<comment type="catalytic activity">
    <reaction evidence="1 9">
        <text>a 4-O-methyl-thymidine in DNA + L-cysteinyl-[protein] = a thymidine in DNA + S-methyl-L-cysteinyl-[protein]</text>
        <dbReference type="Rhea" id="RHEA:53428"/>
        <dbReference type="Rhea" id="RHEA-COMP:10131"/>
        <dbReference type="Rhea" id="RHEA-COMP:10132"/>
        <dbReference type="Rhea" id="RHEA-COMP:13555"/>
        <dbReference type="Rhea" id="RHEA-COMP:13556"/>
        <dbReference type="ChEBI" id="CHEBI:29950"/>
        <dbReference type="ChEBI" id="CHEBI:82612"/>
        <dbReference type="ChEBI" id="CHEBI:137386"/>
        <dbReference type="ChEBI" id="CHEBI:137387"/>
        <dbReference type="EC" id="2.1.1.63"/>
    </reaction>
</comment>
<feature type="domain" description="Methylated-DNA-[protein]-cysteine S-methyltransferase DNA binding" evidence="10">
    <location>
        <begin position="75"/>
        <end position="153"/>
    </location>
</feature>
<dbReference type="PANTHER" id="PTHR10815">
    <property type="entry name" value="METHYLATED-DNA--PROTEIN-CYSTEINE METHYLTRANSFERASE"/>
    <property type="match status" value="1"/>
</dbReference>
<proteinExistence type="inferred from homology"/>
<dbReference type="Gene3D" id="1.10.10.10">
    <property type="entry name" value="Winged helix-like DNA-binding domain superfamily/Winged helix DNA-binding domain"/>
    <property type="match status" value="1"/>
</dbReference>